<keyword evidence="8" id="KW-0460">Magnesium</keyword>
<dbReference type="InterPro" id="IPR013750">
    <property type="entry name" value="GHMP_kinase_C_dom"/>
</dbReference>
<evidence type="ECO:0000256" key="3">
    <source>
        <dbReference type="ARBA" id="ARBA00022679"/>
    </source>
</evidence>
<dbReference type="Pfam" id="PF00288">
    <property type="entry name" value="GHMP_kinases_N"/>
    <property type="match status" value="1"/>
</dbReference>
<keyword evidence="5" id="KW-0547">Nucleotide-binding</keyword>
<evidence type="ECO:0000256" key="11">
    <source>
        <dbReference type="NCBIfam" id="TIGR00131"/>
    </source>
</evidence>
<accession>A0A2R3Z9Q7</accession>
<name>A0A2R3Z9Q7_9FLAO</name>
<sequence>MKHIRTFQKKPEDFANFNASLSVHSPGRINLIGEHTDYNEGFVLPSAIDKKIKFQFRPNNTENFCRIFSETFGKGFEFRIDEVFEKQAGWENYILGVLEQLKKMGKTPGGFDCILKSELPVGAGISSSAALECGLAAGLNELFNLGLSKLDIVKLSQKAENEFVGNNCGIMDQYASVMSKSGNLILLDCRDLHSEYIHADFKNCSLLLLNTKVSHSLADSEYNTRRAECEKAVSIIQKDHPEVKSLRDVDHKTLENYKKQLDEKIYRRSLYVIEENERVIEATKALKEEDLKQFGRLMYQSHEGLQHQYEVSCKELDFMVDFSRDKNYIYGSRMMGGGFGGCTINLIENEHIDHYSTELSRAYKEKYGIDPDVIKVLPDAGTTVVKEAKP</sequence>
<gene>
    <name evidence="15" type="primary">galK</name>
    <name evidence="15" type="ORF">C7S20_18055</name>
</gene>
<dbReference type="PANTHER" id="PTHR10457:SF7">
    <property type="entry name" value="GALACTOKINASE-RELATED"/>
    <property type="match status" value="1"/>
</dbReference>
<dbReference type="PRINTS" id="PR00959">
    <property type="entry name" value="MEVGALKINASE"/>
</dbReference>
<dbReference type="Gene3D" id="3.30.230.10">
    <property type="match status" value="1"/>
</dbReference>
<evidence type="ECO:0000259" key="12">
    <source>
        <dbReference type="Pfam" id="PF00288"/>
    </source>
</evidence>
<evidence type="ECO:0000259" key="13">
    <source>
        <dbReference type="Pfam" id="PF08544"/>
    </source>
</evidence>
<dbReference type="FunFam" id="3.30.230.10:FF:000017">
    <property type="entry name" value="Galactokinase"/>
    <property type="match status" value="1"/>
</dbReference>
<dbReference type="Pfam" id="PF08544">
    <property type="entry name" value="GHMP_kinases_C"/>
    <property type="match status" value="1"/>
</dbReference>
<dbReference type="InterPro" id="IPR036554">
    <property type="entry name" value="GHMP_kinase_C_sf"/>
</dbReference>
<dbReference type="PANTHER" id="PTHR10457">
    <property type="entry name" value="MEVALONATE KINASE/GALACTOKINASE"/>
    <property type="match status" value="1"/>
</dbReference>
<feature type="domain" description="GHMP kinase C-terminal" evidence="13">
    <location>
        <begin position="283"/>
        <end position="351"/>
    </location>
</feature>
<dbReference type="InterPro" id="IPR019539">
    <property type="entry name" value="GalKase_N"/>
</dbReference>
<dbReference type="PROSITE" id="PS00106">
    <property type="entry name" value="GALACTOKINASE"/>
    <property type="match status" value="1"/>
</dbReference>
<evidence type="ECO:0000256" key="1">
    <source>
        <dbReference type="ARBA" id="ARBA00006566"/>
    </source>
</evidence>
<dbReference type="FunFam" id="3.30.70.890:FF:000001">
    <property type="entry name" value="Galactokinase"/>
    <property type="match status" value="1"/>
</dbReference>
<dbReference type="InterPro" id="IPR006204">
    <property type="entry name" value="GHMP_kinase_N_dom"/>
</dbReference>
<evidence type="ECO:0000256" key="10">
    <source>
        <dbReference type="ARBA" id="ARBA00023277"/>
    </source>
</evidence>
<keyword evidence="4" id="KW-0479">Metal-binding</keyword>
<evidence type="ECO:0000259" key="14">
    <source>
        <dbReference type="Pfam" id="PF10509"/>
    </source>
</evidence>
<keyword evidence="10" id="KW-0119">Carbohydrate metabolism</keyword>
<keyword evidence="2" id="KW-0963">Cytoplasm</keyword>
<dbReference type="InterPro" id="IPR000705">
    <property type="entry name" value="Galactokinase"/>
</dbReference>
<dbReference type="AlphaFoldDB" id="A0A2R3Z9Q7"/>
<dbReference type="SUPFAM" id="SSF55060">
    <property type="entry name" value="GHMP Kinase, C-terminal domain"/>
    <property type="match status" value="1"/>
</dbReference>
<keyword evidence="6 15" id="KW-0418">Kinase</keyword>
<dbReference type="SUPFAM" id="SSF54211">
    <property type="entry name" value="Ribosomal protein S5 domain 2-like"/>
    <property type="match status" value="1"/>
</dbReference>
<dbReference type="GO" id="GO:0005829">
    <property type="term" value="C:cytosol"/>
    <property type="evidence" value="ECO:0007669"/>
    <property type="project" value="TreeGrafter"/>
</dbReference>
<feature type="domain" description="GHMP kinase N-terminal" evidence="12">
    <location>
        <begin position="92"/>
        <end position="179"/>
    </location>
</feature>
<comment type="similarity">
    <text evidence="1">Belongs to the GHMP kinase family. GalK subfamily.</text>
</comment>
<dbReference type="EC" id="2.7.1.6" evidence="11"/>
<keyword evidence="7" id="KW-0067">ATP-binding</keyword>
<evidence type="ECO:0000256" key="6">
    <source>
        <dbReference type="ARBA" id="ARBA00022777"/>
    </source>
</evidence>
<dbReference type="GO" id="GO:0005524">
    <property type="term" value="F:ATP binding"/>
    <property type="evidence" value="ECO:0007669"/>
    <property type="project" value="UniProtKB-UniRule"/>
</dbReference>
<evidence type="ECO:0000256" key="4">
    <source>
        <dbReference type="ARBA" id="ARBA00022723"/>
    </source>
</evidence>
<evidence type="ECO:0000313" key="16">
    <source>
        <dbReference type="Proteomes" id="UP000241507"/>
    </source>
</evidence>
<evidence type="ECO:0000256" key="5">
    <source>
        <dbReference type="ARBA" id="ARBA00022741"/>
    </source>
</evidence>
<dbReference type="InterPro" id="IPR014721">
    <property type="entry name" value="Ribsml_uS5_D2-typ_fold_subgr"/>
</dbReference>
<dbReference type="NCBIfam" id="TIGR00131">
    <property type="entry name" value="gal_kin"/>
    <property type="match status" value="1"/>
</dbReference>
<dbReference type="PIRSF" id="PIRSF000530">
    <property type="entry name" value="Galactokinase"/>
    <property type="match status" value="1"/>
</dbReference>
<proteinExistence type="inferred from homology"/>
<dbReference type="KEGG" id="grs:C7S20_18055"/>
<dbReference type="InterPro" id="IPR019741">
    <property type="entry name" value="Galactokinase_CS"/>
</dbReference>
<reference evidence="16" key="1">
    <citation type="submission" date="2018-03" db="EMBL/GenBank/DDBJ databases">
        <title>Gramella fulva sp. nov., isolated from a dry surface of tidal flat.</title>
        <authorList>
            <person name="Hwang S.H."/>
            <person name="Hwang W.M."/>
            <person name="Kang K."/>
            <person name="Ahn T.-Y."/>
        </authorList>
    </citation>
    <scope>NUCLEOTIDE SEQUENCE [LARGE SCALE GENOMIC DNA]</scope>
    <source>
        <strain evidence="16">SH35</strain>
    </source>
</reference>
<dbReference type="GO" id="GO:0006012">
    <property type="term" value="P:galactose metabolic process"/>
    <property type="evidence" value="ECO:0007669"/>
    <property type="project" value="UniProtKB-UniRule"/>
</dbReference>
<dbReference type="GO" id="GO:0046872">
    <property type="term" value="F:metal ion binding"/>
    <property type="evidence" value="ECO:0007669"/>
    <property type="project" value="UniProtKB-KW"/>
</dbReference>
<dbReference type="PRINTS" id="PR00473">
    <property type="entry name" value="GALCTOKINASE"/>
</dbReference>
<evidence type="ECO:0000313" key="15">
    <source>
        <dbReference type="EMBL" id="AVR46997.1"/>
    </source>
</evidence>
<evidence type="ECO:0000256" key="8">
    <source>
        <dbReference type="ARBA" id="ARBA00022842"/>
    </source>
</evidence>
<keyword evidence="16" id="KW-1185">Reference proteome</keyword>
<keyword evidence="9" id="KW-0299">Galactose metabolism</keyword>
<dbReference type="GO" id="GO:0004335">
    <property type="term" value="F:galactokinase activity"/>
    <property type="evidence" value="ECO:0007669"/>
    <property type="project" value="UniProtKB-UniRule"/>
</dbReference>
<keyword evidence="3" id="KW-0808">Transferase</keyword>
<evidence type="ECO:0000256" key="9">
    <source>
        <dbReference type="ARBA" id="ARBA00023144"/>
    </source>
</evidence>
<dbReference type="Gene3D" id="3.30.70.890">
    <property type="entry name" value="GHMP kinase, C-terminal domain"/>
    <property type="match status" value="1"/>
</dbReference>
<dbReference type="RefSeq" id="WP_107013768.1">
    <property type="nucleotide sequence ID" value="NZ_CP028136.1"/>
</dbReference>
<organism evidence="15 16">
    <name type="scientific">Christiangramia fulva</name>
    <dbReference type="NCBI Taxonomy" id="2126553"/>
    <lineage>
        <taxon>Bacteria</taxon>
        <taxon>Pseudomonadati</taxon>
        <taxon>Bacteroidota</taxon>
        <taxon>Flavobacteriia</taxon>
        <taxon>Flavobacteriales</taxon>
        <taxon>Flavobacteriaceae</taxon>
        <taxon>Christiangramia</taxon>
    </lineage>
</organism>
<protein>
    <recommendedName>
        <fullName evidence="11">Galactokinase</fullName>
        <ecNumber evidence="11">2.7.1.6</ecNumber>
    </recommendedName>
</protein>
<evidence type="ECO:0000256" key="7">
    <source>
        <dbReference type="ARBA" id="ARBA00022840"/>
    </source>
</evidence>
<dbReference type="OrthoDB" id="250531at2"/>
<feature type="domain" description="Galactokinase N-terminal" evidence="14">
    <location>
        <begin position="18"/>
        <end position="52"/>
    </location>
</feature>
<dbReference type="EMBL" id="CP028136">
    <property type="protein sequence ID" value="AVR46997.1"/>
    <property type="molecule type" value="Genomic_DNA"/>
</dbReference>
<dbReference type="Proteomes" id="UP000241507">
    <property type="component" value="Chromosome"/>
</dbReference>
<dbReference type="Pfam" id="PF10509">
    <property type="entry name" value="GalKase_gal_bdg"/>
    <property type="match status" value="1"/>
</dbReference>
<dbReference type="InterPro" id="IPR020568">
    <property type="entry name" value="Ribosomal_Su5_D2-typ_SF"/>
</dbReference>
<dbReference type="InterPro" id="IPR006206">
    <property type="entry name" value="Mevalonate/galactokinase"/>
</dbReference>
<evidence type="ECO:0000256" key="2">
    <source>
        <dbReference type="ARBA" id="ARBA00022490"/>
    </source>
</evidence>